<evidence type="ECO:0000256" key="1">
    <source>
        <dbReference type="SAM" id="Phobius"/>
    </source>
</evidence>
<sequence>MAIGKIAKIAIAWTFIISGGLYAFYLAKKDVNSNRVLIMKAKKRIADKEMADARAAYEEKKVKSASGHDKSTP</sequence>
<dbReference type="Pfam" id="PF15932">
    <property type="entry name" value="DUF4748"/>
    <property type="match status" value="1"/>
</dbReference>
<dbReference type="AlphaFoldDB" id="A0ABD3V180"/>
<protein>
    <submittedName>
        <fullName evidence="2">Uncharacterized protein</fullName>
    </submittedName>
</protein>
<reference evidence="2 3" key="1">
    <citation type="submission" date="2024-11" db="EMBL/GenBank/DDBJ databases">
        <title>Chromosome-level genome assembly of the freshwater bivalve Anodonta woodiana.</title>
        <authorList>
            <person name="Chen X."/>
        </authorList>
    </citation>
    <scope>NUCLEOTIDE SEQUENCE [LARGE SCALE GENOMIC DNA]</scope>
    <source>
        <strain evidence="2">MN2024</strain>
        <tissue evidence="2">Gills</tissue>
    </source>
</reference>
<accession>A0ABD3V180</accession>
<organism evidence="2 3">
    <name type="scientific">Sinanodonta woodiana</name>
    <name type="common">Chinese pond mussel</name>
    <name type="synonym">Anodonta woodiana</name>
    <dbReference type="NCBI Taxonomy" id="1069815"/>
    <lineage>
        <taxon>Eukaryota</taxon>
        <taxon>Metazoa</taxon>
        <taxon>Spiralia</taxon>
        <taxon>Lophotrochozoa</taxon>
        <taxon>Mollusca</taxon>
        <taxon>Bivalvia</taxon>
        <taxon>Autobranchia</taxon>
        <taxon>Heteroconchia</taxon>
        <taxon>Palaeoheterodonta</taxon>
        <taxon>Unionida</taxon>
        <taxon>Unionoidea</taxon>
        <taxon>Unionidae</taxon>
        <taxon>Unioninae</taxon>
        <taxon>Sinanodonta</taxon>
    </lineage>
</organism>
<gene>
    <name evidence="2" type="ORF">ACJMK2_014375</name>
</gene>
<dbReference type="Proteomes" id="UP001634394">
    <property type="component" value="Unassembled WGS sequence"/>
</dbReference>
<keyword evidence="1" id="KW-0812">Transmembrane</keyword>
<evidence type="ECO:0000313" key="2">
    <source>
        <dbReference type="EMBL" id="KAL3855150.1"/>
    </source>
</evidence>
<keyword evidence="1" id="KW-0472">Membrane</keyword>
<comment type="caution">
    <text evidence="2">The sequence shown here is derived from an EMBL/GenBank/DDBJ whole genome shotgun (WGS) entry which is preliminary data.</text>
</comment>
<feature type="transmembrane region" description="Helical" evidence="1">
    <location>
        <begin position="6"/>
        <end position="27"/>
    </location>
</feature>
<dbReference type="InterPro" id="IPR031833">
    <property type="entry name" value="DUF4748"/>
</dbReference>
<dbReference type="EMBL" id="JBJQND010000014">
    <property type="protein sequence ID" value="KAL3855151.1"/>
    <property type="molecule type" value="Genomic_DNA"/>
</dbReference>
<evidence type="ECO:0000313" key="3">
    <source>
        <dbReference type="Proteomes" id="UP001634394"/>
    </source>
</evidence>
<name>A0ABD3V180_SINWO</name>
<keyword evidence="3" id="KW-1185">Reference proteome</keyword>
<proteinExistence type="predicted"/>
<keyword evidence="1" id="KW-1133">Transmembrane helix</keyword>
<dbReference type="EMBL" id="JBJQND010000014">
    <property type="protein sequence ID" value="KAL3855150.1"/>
    <property type="molecule type" value="Genomic_DNA"/>
</dbReference>